<comment type="subcellular location">
    <subcellularLocation>
        <location evidence="1">Cell membrane</location>
        <topology evidence="1">Multi-pass membrane protein</topology>
    </subcellularLocation>
</comment>
<dbReference type="Pfam" id="PF02687">
    <property type="entry name" value="FtsX"/>
    <property type="match status" value="1"/>
</dbReference>
<name>A0A8T4KSI8_9ARCH</name>
<keyword evidence="4 6" id="KW-1133">Transmembrane helix</keyword>
<accession>A0A8T4KSI8</accession>
<evidence type="ECO:0000259" key="7">
    <source>
        <dbReference type="Pfam" id="PF02687"/>
    </source>
</evidence>
<dbReference type="AlphaFoldDB" id="A0A8T4KSI8"/>
<dbReference type="InterPro" id="IPR003838">
    <property type="entry name" value="ABC3_permease_C"/>
</dbReference>
<proteinExistence type="predicted"/>
<evidence type="ECO:0000313" key="8">
    <source>
        <dbReference type="EMBL" id="MBS3058068.1"/>
    </source>
</evidence>
<reference evidence="8" key="1">
    <citation type="submission" date="2021-03" db="EMBL/GenBank/DDBJ databases">
        <authorList>
            <person name="Jaffe A."/>
        </authorList>
    </citation>
    <scope>NUCLEOTIDE SEQUENCE</scope>
    <source>
        <strain evidence="8">RIFCSPLOWO2_01_FULL_43_13</strain>
    </source>
</reference>
<dbReference type="EMBL" id="JAGVWB010000009">
    <property type="protein sequence ID" value="MBS3058068.1"/>
    <property type="molecule type" value="Genomic_DNA"/>
</dbReference>
<feature type="transmembrane region" description="Helical" evidence="6">
    <location>
        <begin position="50"/>
        <end position="72"/>
    </location>
</feature>
<evidence type="ECO:0000256" key="4">
    <source>
        <dbReference type="ARBA" id="ARBA00022989"/>
    </source>
</evidence>
<keyword evidence="5 6" id="KW-0472">Membrane</keyword>
<keyword evidence="2" id="KW-1003">Cell membrane</keyword>
<feature type="domain" description="ABC3 transporter permease C-terminal" evidence="7">
    <location>
        <begin position="1"/>
        <end position="71"/>
    </location>
</feature>
<organism evidence="8 9">
    <name type="scientific">Candidatus Iainarchaeum sp</name>
    <dbReference type="NCBI Taxonomy" id="3101447"/>
    <lineage>
        <taxon>Archaea</taxon>
        <taxon>Candidatus Iainarchaeota</taxon>
        <taxon>Candidatus Iainarchaeia</taxon>
        <taxon>Candidatus Iainarchaeales</taxon>
        <taxon>Candidatus Iainarchaeaceae</taxon>
        <taxon>Candidatus Iainarchaeum</taxon>
    </lineage>
</organism>
<keyword evidence="3 6" id="KW-0812">Transmembrane</keyword>
<feature type="transmembrane region" description="Helical" evidence="6">
    <location>
        <begin position="21"/>
        <end position="44"/>
    </location>
</feature>
<evidence type="ECO:0000256" key="6">
    <source>
        <dbReference type="SAM" id="Phobius"/>
    </source>
</evidence>
<gene>
    <name evidence="8" type="ORF">J4478_01565</name>
</gene>
<reference evidence="8" key="2">
    <citation type="submission" date="2021-05" db="EMBL/GenBank/DDBJ databases">
        <title>Protein family content uncovers lineage relationships and bacterial pathway maintenance mechanisms in DPANN archaea.</title>
        <authorList>
            <person name="Castelle C.J."/>
            <person name="Meheust R."/>
            <person name="Jaffe A.L."/>
            <person name="Seitz K."/>
            <person name="Gong X."/>
            <person name="Baker B.J."/>
            <person name="Banfield J.F."/>
        </authorList>
    </citation>
    <scope>NUCLEOTIDE SEQUENCE</scope>
    <source>
        <strain evidence="8">RIFCSPLOWO2_01_FULL_43_13</strain>
    </source>
</reference>
<comment type="caution">
    <text evidence="8">The sequence shown here is derived from an EMBL/GenBank/DDBJ whole genome shotgun (WGS) entry which is preliminary data.</text>
</comment>
<evidence type="ECO:0000256" key="2">
    <source>
        <dbReference type="ARBA" id="ARBA00022475"/>
    </source>
</evidence>
<protein>
    <submittedName>
        <fullName evidence="8">FtsX-like permease family protein</fullName>
    </submittedName>
</protein>
<evidence type="ECO:0000256" key="5">
    <source>
        <dbReference type="ARBA" id="ARBA00023136"/>
    </source>
</evidence>
<dbReference type="Proteomes" id="UP000680185">
    <property type="component" value="Unassembled WGS sequence"/>
</dbReference>
<evidence type="ECO:0000313" key="9">
    <source>
        <dbReference type="Proteomes" id="UP000680185"/>
    </source>
</evidence>
<evidence type="ECO:0000256" key="1">
    <source>
        <dbReference type="ARBA" id="ARBA00004651"/>
    </source>
</evidence>
<evidence type="ECO:0000256" key="3">
    <source>
        <dbReference type="ARBA" id="ARBA00022692"/>
    </source>
</evidence>
<dbReference type="GO" id="GO:0005886">
    <property type="term" value="C:plasma membrane"/>
    <property type="evidence" value="ECO:0007669"/>
    <property type="project" value="UniProtKB-SubCell"/>
</dbReference>
<sequence length="131" mass="14239">MKAIGATNELVLGMFVLEAGFIGLVGGIIGTTVGYLIAFAVGFIAEQMNFALIVRLDFALIAGALLFAMLVGKRSGMKNYEKAELFQGRTKAPHPKIINERAIAWLQAYENNRSLLHEFVEANSRLPIPSA</sequence>